<comment type="caution">
    <text evidence="1">The sequence shown here is derived from an EMBL/GenBank/DDBJ whole genome shotgun (WGS) entry which is preliminary data.</text>
</comment>
<dbReference type="EMBL" id="JABBGA010000014">
    <property type="protein sequence ID" value="NML27298.1"/>
    <property type="molecule type" value="Genomic_DNA"/>
</dbReference>
<dbReference type="RefSeq" id="WP_169146836.1">
    <property type="nucleotide sequence ID" value="NZ_JABBGA010000014.1"/>
</dbReference>
<evidence type="ECO:0008006" key="3">
    <source>
        <dbReference type="Google" id="ProtNLM"/>
    </source>
</evidence>
<name>A0A848G4Z3_9RHOO</name>
<sequence length="94" mass="10865">MQDTTPPGRFNPIRRFIRVRHVRDDGFIEFDFALGDAELSVELILPRAAFEAFERLPDTERMSEDAAARALQRQQSYLYGLPEPESIHNNSQET</sequence>
<gene>
    <name evidence="1" type="ORF">HHL15_16210</name>
</gene>
<dbReference type="AlphaFoldDB" id="A0A848G4Z3"/>
<dbReference type="InterPro" id="IPR010353">
    <property type="entry name" value="DmpK"/>
</dbReference>
<accession>A0A848G4Z3</accession>
<keyword evidence="2" id="KW-1185">Reference proteome</keyword>
<dbReference type="Pfam" id="PF06099">
    <property type="entry name" value="Phenol_hyd_sub"/>
    <property type="match status" value="1"/>
</dbReference>
<reference evidence="1 2" key="1">
    <citation type="submission" date="2020-04" db="EMBL/GenBank/DDBJ databases">
        <title>Zoogloea sp. G-4-1-14 isolated from soil.</title>
        <authorList>
            <person name="Dahal R.H."/>
        </authorList>
    </citation>
    <scope>NUCLEOTIDE SEQUENCE [LARGE SCALE GENOMIC DNA]</scope>
    <source>
        <strain evidence="1 2">G-4-1-14</strain>
    </source>
</reference>
<dbReference type="Proteomes" id="UP000580043">
    <property type="component" value="Unassembled WGS sequence"/>
</dbReference>
<dbReference type="PIRSF" id="PIRSF000039">
    <property type="entry name" value="Phenol_monooxy_K"/>
    <property type="match status" value="1"/>
</dbReference>
<proteinExistence type="predicted"/>
<organism evidence="1 2">
    <name type="scientific">Zoogloea dura</name>
    <dbReference type="NCBI Taxonomy" id="2728840"/>
    <lineage>
        <taxon>Bacteria</taxon>
        <taxon>Pseudomonadati</taxon>
        <taxon>Pseudomonadota</taxon>
        <taxon>Betaproteobacteria</taxon>
        <taxon>Rhodocyclales</taxon>
        <taxon>Zoogloeaceae</taxon>
        <taxon>Zoogloea</taxon>
    </lineage>
</organism>
<evidence type="ECO:0000313" key="2">
    <source>
        <dbReference type="Proteomes" id="UP000580043"/>
    </source>
</evidence>
<protein>
    <recommendedName>
        <fullName evidence="3">Phenol hydroxylase</fullName>
    </recommendedName>
</protein>
<evidence type="ECO:0000313" key="1">
    <source>
        <dbReference type="EMBL" id="NML27298.1"/>
    </source>
</evidence>